<dbReference type="RefSeq" id="XP_075098820.1">
    <property type="nucleotide sequence ID" value="XM_075242719.1"/>
</dbReference>
<sequence length="219" mass="25401">MPAYTAIFLPEGISDHCPLSLKLSNAMNIRRKPFQYCNSWSQHPEFLNIVNEVSQEQTEGCRMFQIVKKLKGLKLKLKMLKKYQHSSIIKEVNNDREALENAQKDLQGRPGDPNLQSIEKEKWQKFRRSSYMAEIILQQRSKATLFGLGDDNTRCFYYVIKHKRLEQATTQLMDKLIVAQQLELVKPFGRKEVKHALFSIRSNKSPGPDGYSSDFFKTA</sequence>
<keyword evidence="1" id="KW-1185">Reference proteome</keyword>
<evidence type="ECO:0000313" key="1">
    <source>
        <dbReference type="Proteomes" id="UP000790787"/>
    </source>
</evidence>
<gene>
    <name evidence="2" type="primary">LOC142175736</name>
</gene>
<proteinExistence type="predicted"/>
<evidence type="ECO:0000313" key="2">
    <source>
        <dbReference type="RefSeq" id="XP_075098820.1"/>
    </source>
</evidence>
<name>A0AC58TNQ2_TOBAC</name>
<dbReference type="Proteomes" id="UP000790787">
    <property type="component" value="Chromosome 22"/>
</dbReference>
<accession>A0AC58TNQ2</accession>
<reference evidence="2" key="2">
    <citation type="submission" date="2025-08" db="UniProtKB">
        <authorList>
            <consortium name="RefSeq"/>
        </authorList>
    </citation>
    <scope>IDENTIFICATION</scope>
    <source>
        <tissue evidence="2">Leaf</tissue>
    </source>
</reference>
<reference evidence="1" key="1">
    <citation type="journal article" date="2014" name="Nat. Commun.">
        <title>The tobacco genome sequence and its comparison with those of tomato and potato.</title>
        <authorList>
            <person name="Sierro N."/>
            <person name="Battey J.N."/>
            <person name="Ouadi S."/>
            <person name="Bakaher N."/>
            <person name="Bovet L."/>
            <person name="Willig A."/>
            <person name="Goepfert S."/>
            <person name="Peitsch M.C."/>
            <person name="Ivanov N.V."/>
        </authorList>
    </citation>
    <scope>NUCLEOTIDE SEQUENCE [LARGE SCALE GENOMIC DNA]</scope>
</reference>
<organism evidence="1 2">
    <name type="scientific">Nicotiana tabacum</name>
    <name type="common">Common tobacco</name>
    <dbReference type="NCBI Taxonomy" id="4097"/>
    <lineage>
        <taxon>Eukaryota</taxon>
        <taxon>Viridiplantae</taxon>
        <taxon>Streptophyta</taxon>
        <taxon>Embryophyta</taxon>
        <taxon>Tracheophyta</taxon>
        <taxon>Spermatophyta</taxon>
        <taxon>Magnoliopsida</taxon>
        <taxon>eudicotyledons</taxon>
        <taxon>Gunneridae</taxon>
        <taxon>Pentapetalae</taxon>
        <taxon>asterids</taxon>
        <taxon>lamiids</taxon>
        <taxon>Solanales</taxon>
        <taxon>Solanaceae</taxon>
        <taxon>Nicotianoideae</taxon>
        <taxon>Nicotianeae</taxon>
        <taxon>Nicotiana</taxon>
    </lineage>
</organism>
<protein>
    <submittedName>
        <fullName evidence="2">Uncharacterized protein LOC142175736</fullName>
    </submittedName>
</protein>